<accession>A0ABN8H6V0</accession>
<organism evidence="1 2">
    <name type="scientific">Paenibacillus allorhizoplanae</name>
    <dbReference type="NCBI Taxonomy" id="2905648"/>
    <lineage>
        <taxon>Bacteria</taxon>
        <taxon>Bacillati</taxon>
        <taxon>Bacillota</taxon>
        <taxon>Bacilli</taxon>
        <taxon>Bacillales</taxon>
        <taxon>Paenibacillaceae</taxon>
        <taxon>Paenibacillus</taxon>
    </lineage>
</organism>
<dbReference type="RefSeq" id="WP_236293600.1">
    <property type="nucleotide sequence ID" value="NZ_CAKMMW010000054.1"/>
</dbReference>
<dbReference type="Proteomes" id="UP000838821">
    <property type="component" value="Unassembled WGS sequence"/>
</dbReference>
<protein>
    <submittedName>
        <fullName evidence="1">Uncharacterized protein</fullName>
    </submittedName>
</protein>
<name>A0ABN8H6V0_9BACL</name>
<keyword evidence="2" id="KW-1185">Reference proteome</keyword>
<comment type="caution">
    <text evidence="1">The sequence shown here is derived from an EMBL/GenBank/DDBJ whole genome shotgun (WGS) entry which is preliminary data.</text>
</comment>
<proteinExistence type="predicted"/>
<evidence type="ECO:0000313" key="2">
    <source>
        <dbReference type="Proteomes" id="UP000838821"/>
    </source>
</evidence>
<sequence length="130" mass="14781">MLTLTNKVTLSSTDDSLKLILATRYLVQINYTFDMTGATKLKSHTSHFCVRKEQIFDFVCCIDQGITAELQDNDSDGYIKISFKDDTIIVYVQIGGSHEENIHIEFTTGINAVFIFTEGLRELLNNEDIY</sequence>
<dbReference type="EMBL" id="CAKMMW010000054">
    <property type="protein sequence ID" value="CAH1232712.1"/>
    <property type="molecule type" value="Genomic_DNA"/>
</dbReference>
<evidence type="ECO:0000313" key="1">
    <source>
        <dbReference type="EMBL" id="CAH1232712.1"/>
    </source>
</evidence>
<reference evidence="1" key="1">
    <citation type="submission" date="2022-01" db="EMBL/GenBank/DDBJ databases">
        <authorList>
            <person name="Criscuolo A."/>
        </authorList>
    </citation>
    <scope>NUCLEOTIDE SEQUENCE</scope>
    <source>
        <strain evidence="1">CIP111891</strain>
    </source>
</reference>
<gene>
    <name evidence="1" type="ORF">PAECIP111891_07077</name>
</gene>